<reference evidence="3" key="1">
    <citation type="journal article" date="2019" name="Int. J. Syst. Evol. Microbiol.">
        <title>The Global Catalogue of Microorganisms (GCM) 10K type strain sequencing project: providing services to taxonomists for standard genome sequencing and annotation.</title>
        <authorList>
            <consortium name="The Broad Institute Genomics Platform"/>
            <consortium name="The Broad Institute Genome Sequencing Center for Infectious Disease"/>
            <person name="Wu L."/>
            <person name="Ma J."/>
        </authorList>
    </citation>
    <scope>NUCLEOTIDE SEQUENCE [LARGE SCALE GENOMIC DNA]</scope>
    <source>
        <strain evidence="3">JCM 9092</strain>
    </source>
</reference>
<evidence type="ECO:0000259" key="1">
    <source>
        <dbReference type="Pfam" id="PF00144"/>
    </source>
</evidence>
<dbReference type="RefSeq" id="WP_344522437.1">
    <property type="nucleotide sequence ID" value="NZ_BAAAUG010000070.1"/>
</dbReference>
<organism evidence="2 3">
    <name type="scientific">Streptomyces rectiviolaceus</name>
    <dbReference type="NCBI Taxonomy" id="332591"/>
    <lineage>
        <taxon>Bacteria</taxon>
        <taxon>Bacillati</taxon>
        <taxon>Actinomycetota</taxon>
        <taxon>Actinomycetes</taxon>
        <taxon>Kitasatosporales</taxon>
        <taxon>Streptomycetaceae</taxon>
        <taxon>Streptomyces</taxon>
    </lineage>
</organism>
<dbReference type="PANTHER" id="PTHR46825:SF7">
    <property type="entry name" value="D-ALANYL-D-ALANINE CARBOXYPEPTIDASE"/>
    <property type="match status" value="1"/>
</dbReference>
<evidence type="ECO:0000313" key="3">
    <source>
        <dbReference type="Proteomes" id="UP001501637"/>
    </source>
</evidence>
<dbReference type="InterPro" id="IPR050491">
    <property type="entry name" value="AmpC-like"/>
</dbReference>
<gene>
    <name evidence="2" type="ORF">GCM10010449_40900</name>
</gene>
<dbReference type="Proteomes" id="UP001501637">
    <property type="component" value="Unassembled WGS sequence"/>
</dbReference>
<dbReference type="GO" id="GO:0016787">
    <property type="term" value="F:hydrolase activity"/>
    <property type="evidence" value="ECO:0007669"/>
    <property type="project" value="UniProtKB-KW"/>
</dbReference>
<dbReference type="EMBL" id="BAAAUG010000070">
    <property type="protein sequence ID" value="GAA3114535.1"/>
    <property type="molecule type" value="Genomic_DNA"/>
</dbReference>
<dbReference type="Gene3D" id="3.40.710.10">
    <property type="entry name" value="DD-peptidase/beta-lactamase superfamily"/>
    <property type="match status" value="1"/>
</dbReference>
<evidence type="ECO:0000313" key="2">
    <source>
        <dbReference type="EMBL" id="GAA3114535.1"/>
    </source>
</evidence>
<dbReference type="SUPFAM" id="SSF56601">
    <property type="entry name" value="beta-lactamase/transpeptidase-like"/>
    <property type="match status" value="1"/>
</dbReference>
<dbReference type="InterPro" id="IPR001466">
    <property type="entry name" value="Beta-lactam-related"/>
</dbReference>
<feature type="domain" description="Beta-lactamase-related" evidence="1">
    <location>
        <begin position="83"/>
        <end position="383"/>
    </location>
</feature>
<dbReference type="PANTHER" id="PTHR46825">
    <property type="entry name" value="D-ALANYL-D-ALANINE-CARBOXYPEPTIDASE/ENDOPEPTIDASE AMPH"/>
    <property type="match status" value="1"/>
</dbReference>
<accession>A0ABP6MJB5</accession>
<name>A0ABP6MJB5_9ACTN</name>
<dbReference type="InterPro" id="IPR012338">
    <property type="entry name" value="Beta-lactam/transpept-like"/>
</dbReference>
<dbReference type="Pfam" id="PF00144">
    <property type="entry name" value="Beta-lactamase"/>
    <property type="match status" value="1"/>
</dbReference>
<keyword evidence="3" id="KW-1185">Reference proteome</keyword>
<protein>
    <submittedName>
        <fullName evidence="2">Serine hydrolase domain-containing protein</fullName>
    </submittedName>
</protein>
<proteinExistence type="predicted"/>
<sequence length="417" mass="44572">MDSDSTRSAPQPTWSHTVRLPARTALAAALVIGLTGAAAAPALAVAHAPATAAASAQRSAPDGKALRDAIKGLPNADATAALVRVGGTDGTWRGSSGVHDLVTGRKADPHGRFRAGSTTKIVTAAVALQLAAEGELDLDKPVQHYMPGLLPEGKFEPMPVRSLLNYTSGLKSGDGFDDEYAHRYDTLDPRKVVASAIAKGPEHDPGYEQHYRNIGYTVLGLLIERVTGDSYAHQAAQRIFRPLHLRDTYFPGADPHIRGPHNRGYQSMKQPDGTTRLVDVTEWNQSDRFAAGDMISSTADLEVFTQALFDGEVVPQPQLKEMFTLPELAPGAPEPIFGAGLQRMEFKGKVIWLKTGARYGYTNMIASTENGSRTLVYSVNATDAKGTGMNPIAERIALGAYAYATPVMLAKTVMLLG</sequence>
<keyword evidence="2" id="KW-0378">Hydrolase</keyword>
<comment type="caution">
    <text evidence="2">The sequence shown here is derived from an EMBL/GenBank/DDBJ whole genome shotgun (WGS) entry which is preliminary data.</text>
</comment>